<proteinExistence type="predicted"/>
<keyword evidence="4" id="KW-1185">Reference proteome</keyword>
<dbReference type="InterPro" id="IPR045518">
    <property type="entry name" value="2EXR"/>
</dbReference>
<dbReference type="Proteomes" id="UP001446871">
    <property type="component" value="Unassembled WGS sequence"/>
</dbReference>
<gene>
    <name evidence="3" type="ORF">PG996_008212</name>
</gene>
<protein>
    <recommendedName>
        <fullName evidence="2">2EXR domain-containing protein</fullName>
    </recommendedName>
</protein>
<name>A0ABR1UZT2_9PEZI</name>
<dbReference type="Pfam" id="PF20150">
    <property type="entry name" value="2EXR"/>
    <property type="match status" value="1"/>
</dbReference>
<dbReference type="EMBL" id="JAQQWM010000005">
    <property type="protein sequence ID" value="KAK8063560.1"/>
    <property type="molecule type" value="Genomic_DNA"/>
</dbReference>
<sequence length="323" mass="36733">MSFFGAAYTAEDPLEALEQVRDQLLWDDRSFPKFLELPKELRNKIWLEAFLEATHDRNIVLNGVFNGVPPPGEVVSGGATASRLWSLERQTIRVGLHLYSPAATHLQLACRESREEYCHVFDVDLRVYGRLPTPMDVWYMSGGMELIRASKGAKWPRRRGNVRVSTKYDLFTFHNELHMPTFIQGIGKREHFMHRTFPVVAGPMSPAQIASIKHAVVVNWGPLPHYWGHLQYYRRNNQDFLDDAEAAMNDPVLDGLLAGVLSREDHYLEAGAYTALQMRESRGTCFASDLAISHPGHSRLRFPQRAPQPAVEQAKEEEEEAGH</sequence>
<comment type="caution">
    <text evidence="3">The sequence shown here is derived from an EMBL/GenBank/DDBJ whole genome shotgun (WGS) entry which is preliminary data.</text>
</comment>
<evidence type="ECO:0000259" key="2">
    <source>
        <dbReference type="Pfam" id="PF20150"/>
    </source>
</evidence>
<accession>A0ABR1UZT2</accession>
<reference evidence="3 4" key="1">
    <citation type="submission" date="2023-01" db="EMBL/GenBank/DDBJ databases">
        <title>Analysis of 21 Apiospora genomes using comparative genomics revels a genus with tremendous synthesis potential of carbohydrate active enzymes and secondary metabolites.</title>
        <authorList>
            <person name="Sorensen T."/>
        </authorList>
    </citation>
    <scope>NUCLEOTIDE SEQUENCE [LARGE SCALE GENOMIC DNA]</scope>
    <source>
        <strain evidence="3 4">CBS 83171</strain>
    </source>
</reference>
<evidence type="ECO:0000313" key="4">
    <source>
        <dbReference type="Proteomes" id="UP001446871"/>
    </source>
</evidence>
<feature type="domain" description="2EXR" evidence="2">
    <location>
        <begin position="31"/>
        <end position="119"/>
    </location>
</feature>
<organism evidence="3 4">
    <name type="scientific">Apiospora saccharicola</name>
    <dbReference type="NCBI Taxonomy" id="335842"/>
    <lineage>
        <taxon>Eukaryota</taxon>
        <taxon>Fungi</taxon>
        <taxon>Dikarya</taxon>
        <taxon>Ascomycota</taxon>
        <taxon>Pezizomycotina</taxon>
        <taxon>Sordariomycetes</taxon>
        <taxon>Xylariomycetidae</taxon>
        <taxon>Amphisphaeriales</taxon>
        <taxon>Apiosporaceae</taxon>
        <taxon>Apiospora</taxon>
    </lineage>
</organism>
<feature type="region of interest" description="Disordered" evidence="1">
    <location>
        <begin position="297"/>
        <end position="323"/>
    </location>
</feature>
<evidence type="ECO:0000313" key="3">
    <source>
        <dbReference type="EMBL" id="KAK8063560.1"/>
    </source>
</evidence>
<evidence type="ECO:0000256" key="1">
    <source>
        <dbReference type="SAM" id="MobiDB-lite"/>
    </source>
</evidence>